<evidence type="ECO:0000256" key="1">
    <source>
        <dbReference type="ARBA" id="ARBA00023235"/>
    </source>
</evidence>
<evidence type="ECO:0000313" key="5">
    <source>
        <dbReference type="EMBL" id="PJF34935.1"/>
    </source>
</evidence>
<dbReference type="Pfam" id="PF01261">
    <property type="entry name" value="AP_endonuc_2"/>
    <property type="match status" value="1"/>
</dbReference>
<evidence type="ECO:0000256" key="2">
    <source>
        <dbReference type="PIRNR" id="PIRNR006241"/>
    </source>
</evidence>
<feature type="active site" description="Proton donor/acceptor" evidence="3">
    <location>
        <position position="145"/>
    </location>
</feature>
<evidence type="ECO:0000259" key="4">
    <source>
        <dbReference type="Pfam" id="PF01261"/>
    </source>
</evidence>
<dbReference type="Proteomes" id="UP000229681">
    <property type="component" value="Unassembled WGS sequence"/>
</dbReference>
<dbReference type="EMBL" id="PGTM01000240">
    <property type="protein sequence ID" value="PJF34935.1"/>
    <property type="molecule type" value="Genomic_DNA"/>
</dbReference>
<dbReference type="PIRSF" id="PIRSF006241">
    <property type="entry name" value="HyI"/>
    <property type="match status" value="1"/>
</dbReference>
<dbReference type="PANTHER" id="PTHR43489">
    <property type="entry name" value="ISOMERASE"/>
    <property type="match status" value="1"/>
</dbReference>
<dbReference type="AlphaFoldDB" id="A0A2M8PBL7"/>
<keyword evidence="1 2" id="KW-0413">Isomerase</keyword>
<dbReference type="InterPro" id="IPR036237">
    <property type="entry name" value="Xyl_isomerase-like_sf"/>
</dbReference>
<dbReference type="Gene3D" id="3.20.20.150">
    <property type="entry name" value="Divalent-metal-dependent TIM barrel enzymes"/>
    <property type="match status" value="1"/>
</dbReference>
<evidence type="ECO:0000313" key="6">
    <source>
        <dbReference type="Proteomes" id="UP000229681"/>
    </source>
</evidence>
<sequence length="270" mass="30257">MLTLTAYLDFWFTDLPYPERVAACAALGIRSVEVWAWRQRPIDEIADACRQHDVIFSDTFDNACGSLVDSARHNACLEAWAESLEVAQRYGIKRLFMFSNQINPDGWAERLSRNYTPAEQYANLLEGAARVMQLVEKTSIEVWFEALNTFDLQGDILVHTQALAADVVRRIGHPQLRLAFDCYHQQRTGGNLIYGLEAYRGLYSTVHIGDVPTRGAPNTGEINFANLFRTLARLQFSGTLGLEFYAHGQEAAALAQVRAMLQAAGLRSLP</sequence>
<gene>
    <name evidence="5" type="ORF">CUN49_13150</name>
</gene>
<protein>
    <recommendedName>
        <fullName evidence="4">Xylose isomerase-like TIM barrel domain-containing protein</fullName>
    </recommendedName>
</protein>
<dbReference type="InterPro" id="IPR013022">
    <property type="entry name" value="Xyl_isomerase-like_TIM-brl"/>
</dbReference>
<organism evidence="5 6">
    <name type="scientific">Candidatus Thermofonsia Clade 1 bacterium</name>
    <dbReference type="NCBI Taxonomy" id="2364210"/>
    <lineage>
        <taxon>Bacteria</taxon>
        <taxon>Bacillati</taxon>
        <taxon>Chloroflexota</taxon>
        <taxon>Candidatus Thermofontia</taxon>
        <taxon>Candidatus Thermofonsia Clade 1</taxon>
    </lineage>
</organism>
<name>A0A2M8PBL7_9CHLR</name>
<reference evidence="5 6" key="1">
    <citation type="submission" date="2017-11" db="EMBL/GenBank/DDBJ databases">
        <title>Evolution of Phototrophy in the Chloroflexi Phylum Driven by Horizontal Gene Transfer.</title>
        <authorList>
            <person name="Ward L.M."/>
            <person name="Hemp J."/>
            <person name="Shih P.M."/>
            <person name="Mcglynn S.E."/>
            <person name="Fischer W."/>
        </authorList>
    </citation>
    <scope>NUCLEOTIDE SEQUENCE [LARGE SCALE GENOMIC DNA]</scope>
    <source>
        <strain evidence="5">JP3_13</strain>
    </source>
</reference>
<dbReference type="SUPFAM" id="SSF51658">
    <property type="entry name" value="Xylose isomerase-like"/>
    <property type="match status" value="1"/>
</dbReference>
<dbReference type="GO" id="GO:0016853">
    <property type="term" value="F:isomerase activity"/>
    <property type="evidence" value="ECO:0007669"/>
    <property type="project" value="UniProtKB-KW"/>
</dbReference>
<evidence type="ECO:0000256" key="3">
    <source>
        <dbReference type="PIRSR" id="PIRSR006241-50"/>
    </source>
</evidence>
<feature type="domain" description="Xylose isomerase-like TIM barrel" evidence="4">
    <location>
        <begin position="21"/>
        <end position="261"/>
    </location>
</feature>
<accession>A0A2M8PBL7</accession>
<comment type="similarity">
    <text evidence="2">Belongs to the hyi family.</text>
</comment>
<feature type="active site" description="Proton donor/acceptor" evidence="3">
    <location>
        <position position="243"/>
    </location>
</feature>
<dbReference type="InterPro" id="IPR050417">
    <property type="entry name" value="Sugar_Epim/Isomerase"/>
</dbReference>
<dbReference type="InterPro" id="IPR026040">
    <property type="entry name" value="HyI-like"/>
</dbReference>
<comment type="caution">
    <text evidence="5">The sequence shown here is derived from an EMBL/GenBank/DDBJ whole genome shotgun (WGS) entry which is preliminary data.</text>
</comment>
<proteinExistence type="inferred from homology"/>